<gene>
    <name evidence="4" type="primary">CYP71A1_15</name>
    <name evidence="4" type="ORF">g.92646</name>
</gene>
<dbReference type="Pfam" id="PF00067">
    <property type="entry name" value="p450"/>
    <property type="match status" value="1"/>
</dbReference>
<sequence length="176" mass="19283">FFPSLGWLDKITGMDAKVARLARRWRGVLYRLMEEEEKAAGGREGRAEGVGTFLDALLSLRMDANATAGFVPSTDGIRTMLQGMIIAASVTTFRVLEAALAELVKNPSAMEKAQGEVRGAVVRGKPMVAEEDLIRMGYLNAVIKETLRLHPPAPLLVPRESMKSVQIRGYDIPNKT</sequence>
<comment type="similarity">
    <text evidence="1">Belongs to the cytochrome P450 family.</text>
</comment>
<feature type="non-terminal residue" evidence="4">
    <location>
        <position position="176"/>
    </location>
</feature>
<keyword evidence="3" id="KW-0408">Iron</keyword>
<dbReference type="PRINTS" id="PR00463">
    <property type="entry name" value="EP450I"/>
</dbReference>
<dbReference type="PANTHER" id="PTHR47955:SF15">
    <property type="entry name" value="CYTOCHROME P450 71A2-LIKE"/>
    <property type="match status" value="1"/>
</dbReference>
<reference evidence="4" key="1">
    <citation type="submission" date="2015-07" db="EMBL/GenBank/DDBJ databases">
        <title>Transcriptome Assembly of Anthurium amnicola.</title>
        <authorList>
            <person name="Suzuki J."/>
        </authorList>
    </citation>
    <scope>NUCLEOTIDE SEQUENCE</scope>
</reference>
<dbReference type="InterPro" id="IPR002401">
    <property type="entry name" value="Cyt_P450_E_grp-I"/>
</dbReference>
<evidence type="ECO:0000256" key="1">
    <source>
        <dbReference type="ARBA" id="ARBA00010617"/>
    </source>
</evidence>
<protein>
    <submittedName>
        <fullName evidence="4">Cytochrome P450 71A1</fullName>
    </submittedName>
</protein>
<dbReference type="GO" id="GO:0004497">
    <property type="term" value="F:monooxygenase activity"/>
    <property type="evidence" value="ECO:0007669"/>
    <property type="project" value="InterPro"/>
</dbReference>
<evidence type="ECO:0000256" key="3">
    <source>
        <dbReference type="ARBA" id="ARBA00023004"/>
    </source>
</evidence>
<dbReference type="AlphaFoldDB" id="A0A1D1YMY2"/>
<dbReference type="GO" id="GO:0016705">
    <property type="term" value="F:oxidoreductase activity, acting on paired donors, with incorporation or reduction of molecular oxygen"/>
    <property type="evidence" value="ECO:0007669"/>
    <property type="project" value="InterPro"/>
</dbReference>
<proteinExistence type="inferred from homology"/>
<evidence type="ECO:0000256" key="2">
    <source>
        <dbReference type="ARBA" id="ARBA00022723"/>
    </source>
</evidence>
<dbReference type="GO" id="GO:0005506">
    <property type="term" value="F:iron ion binding"/>
    <property type="evidence" value="ECO:0007669"/>
    <property type="project" value="InterPro"/>
</dbReference>
<dbReference type="InterPro" id="IPR036396">
    <property type="entry name" value="Cyt_P450_sf"/>
</dbReference>
<dbReference type="PANTHER" id="PTHR47955">
    <property type="entry name" value="CYTOCHROME P450 FAMILY 71 PROTEIN"/>
    <property type="match status" value="1"/>
</dbReference>
<accession>A0A1D1YMY2</accession>
<dbReference type="Gene3D" id="1.10.630.10">
    <property type="entry name" value="Cytochrome P450"/>
    <property type="match status" value="1"/>
</dbReference>
<dbReference type="InterPro" id="IPR001128">
    <property type="entry name" value="Cyt_P450"/>
</dbReference>
<dbReference type="SUPFAM" id="SSF48264">
    <property type="entry name" value="Cytochrome P450"/>
    <property type="match status" value="1"/>
</dbReference>
<dbReference type="GO" id="GO:0020037">
    <property type="term" value="F:heme binding"/>
    <property type="evidence" value="ECO:0007669"/>
    <property type="project" value="InterPro"/>
</dbReference>
<name>A0A1D1YMY2_9ARAE</name>
<feature type="non-terminal residue" evidence="4">
    <location>
        <position position="1"/>
    </location>
</feature>
<dbReference type="EMBL" id="GDJX01011939">
    <property type="protein sequence ID" value="JAT55997.1"/>
    <property type="molecule type" value="Transcribed_RNA"/>
</dbReference>
<evidence type="ECO:0000313" key="4">
    <source>
        <dbReference type="EMBL" id="JAT55997.1"/>
    </source>
</evidence>
<organism evidence="4">
    <name type="scientific">Anthurium amnicola</name>
    <dbReference type="NCBI Taxonomy" id="1678845"/>
    <lineage>
        <taxon>Eukaryota</taxon>
        <taxon>Viridiplantae</taxon>
        <taxon>Streptophyta</taxon>
        <taxon>Embryophyta</taxon>
        <taxon>Tracheophyta</taxon>
        <taxon>Spermatophyta</taxon>
        <taxon>Magnoliopsida</taxon>
        <taxon>Liliopsida</taxon>
        <taxon>Araceae</taxon>
        <taxon>Pothoideae</taxon>
        <taxon>Potheae</taxon>
        <taxon>Anthurium</taxon>
    </lineage>
</organism>
<keyword evidence="2" id="KW-0479">Metal-binding</keyword>